<keyword evidence="4 7" id="KW-1133">Transmembrane helix</keyword>
<evidence type="ECO:0000259" key="8">
    <source>
        <dbReference type="Pfam" id="PF13456"/>
    </source>
</evidence>
<dbReference type="EMBL" id="JBBPBM010000004">
    <property type="protein sequence ID" value="KAK8590125.1"/>
    <property type="molecule type" value="Genomic_DNA"/>
</dbReference>
<name>A0ABR2G0S9_9ROSI</name>
<feature type="transmembrane region" description="Helical" evidence="7">
    <location>
        <begin position="439"/>
        <end position="461"/>
    </location>
</feature>
<evidence type="ECO:0000256" key="5">
    <source>
        <dbReference type="ARBA" id="ARBA00023136"/>
    </source>
</evidence>
<gene>
    <name evidence="10" type="ORF">V6N12_024508</name>
</gene>
<dbReference type="SUPFAM" id="SSF53098">
    <property type="entry name" value="Ribonuclease H-like"/>
    <property type="match status" value="1"/>
</dbReference>
<feature type="domain" description="RNase H type-1" evidence="8">
    <location>
        <begin position="220"/>
        <end position="304"/>
    </location>
</feature>
<keyword evidence="3" id="KW-0732">Signal</keyword>
<comment type="subcellular location">
    <subcellularLocation>
        <location evidence="1">Endomembrane system</location>
        <topology evidence="1">Multi-pass membrane protein</topology>
    </subcellularLocation>
</comment>
<evidence type="ECO:0000313" key="11">
    <source>
        <dbReference type="Proteomes" id="UP001472677"/>
    </source>
</evidence>
<sequence length="514" mass="56713">MSGSPPSAGFNPISAMNGGRDFSVKSTYDVRAHSYSAAGDGLWKTIHKLQGLERVKSFLWLVCKGCVLTNGERVRTHITSSTACVACRVVVEDLDHLLRQCQEAKVLWTSLVRHDRLVEFLSLPIPDWVCINLQDPLYFSNPDWDILFGAILWNLWWIRNRRTFDLDNEPNDTVLVYSRLLKDATRQALDRHGQQQSTTVGLCPNLIVWSPPPTGSLKVNVDGARRAVDGVASCKGVIRDFNGTWITGFSKFIGQCSALEAEFWAIFEGLRCAKRLNVSEVFVESDNLDAIQVLSGTMQKSIYSSLLGPIQSVVALLGLLSAVTGFAAEATRIKASEVKFVTDTQCSYPRSPALGLGLTASTALLVAHIIINVTTGCLCCKRTSQNWNSNWTKALIFYVVSWFTFVMAFLLLLTGSALNDRHGEESVYFGYYYCYVVKPGVFAGGAILAIASIVFGIFYYLTLNTAKNTSGPWGNAAVPNQGGIAMGAPQFPPHQTSQDPVFVHEDTYNRRQFT</sequence>
<evidence type="ECO:0000256" key="6">
    <source>
        <dbReference type="ARBA" id="ARBA00029467"/>
    </source>
</evidence>
<dbReference type="InterPro" id="IPR052222">
    <property type="entry name" value="DESIGUAL"/>
</dbReference>
<proteinExistence type="inferred from homology"/>
<evidence type="ECO:0000256" key="7">
    <source>
        <dbReference type="SAM" id="Phobius"/>
    </source>
</evidence>
<dbReference type="Gene3D" id="3.30.420.10">
    <property type="entry name" value="Ribonuclease H-like superfamily/Ribonuclease H"/>
    <property type="match status" value="1"/>
</dbReference>
<feature type="transmembrane region" description="Helical" evidence="7">
    <location>
        <begin position="395"/>
        <end position="419"/>
    </location>
</feature>
<dbReference type="InterPro" id="IPR012337">
    <property type="entry name" value="RNaseH-like_sf"/>
</dbReference>
<dbReference type="CDD" id="cd06222">
    <property type="entry name" value="RNase_H_like"/>
    <property type="match status" value="1"/>
</dbReference>
<dbReference type="InterPro" id="IPR036397">
    <property type="entry name" value="RNaseH_sf"/>
</dbReference>
<dbReference type="Pfam" id="PF13966">
    <property type="entry name" value="zf-RVT"/>
    <property type="match status" value="1"/>
</dbReference>
<accession>A0ABR2G0S9</accession>
<evidence type="ECO:0000256" key="1">
    <source>
        <dbReference type="ARBA" id="ARBA00004127"/>
    </source>
</evidence>
<dbReference type="PANTHER" id="PTHR31769">
    <property type="entry name" value="OS07G0462200 PROTEIN-RELATED"/>
    <property type="match status" value="1"/>
</dbReference>
<feature type="transmembrane region" description="Helical" evidence="7">
    <location>
        <begin position="353"/>
        <end position="374"/>
    </location>
</feature>
<comment type="similarity">
    <text evidence="6">Belongs to the DESIGUAL family.</text>
</comment>
<dbReference type="Proteomes" id="UP001472677">
    <property type="component" value="Unassembled WGS sequence"/>
</dbReference>
<dbReference type="InterPro" id="IPR044730">
    <property type="entry name" value="RNase_H-like_dom_plant"/>
</dbReference>
<evidence type="ECO:0000259" key="9">
    <source>
        <dbReference type="Pfam" id="PF13966"/>
    </source>
</evidence>
<evidence type="ECO:0000256" key="4">
    <source>
        <dbReference type="ARBA" id="ARBA00022989"/>
    </source>
</evidence>
<feature type="domain" description="Reverse transcriptase zinc-binding" evidence="9">
    <location>
        <begin position="22"/>
        <end position="108"/>
    </location>
</feature>
<keyword evidence="11" id="KW-1185">Reference proteome</keyword>
<dbReference type="Pfam" id="PF13456">
    <property type="entry name" value="RVT_3"/>
    <property type="match status" value="1"/>
</dbReference>
<evidence type="ECO:0000313" key="10">
    <source>
        <dbReference type="EMBL" id="KAK8590125.1"/>
    </source>
</evidence>
<dbReference type="InterPro" id="IPR026960">
    <property type="entry name" value="RVT-Znf"/>
</dbReference>
<keyword evidence="2 7" id="KW-0812">Transmembrane</keyword>
<keyword evidence="5 7" id="KW-0472">Membrane</keyword>
<reference evidence="10 11" key="1">
    <citation type="journal article" date="2024" name="G3 (Bethesda)">
        <title>Genome assembly of Hibiscus sabdariffa L. provides insights into metabolisms of medicinal natural products.</title>
        <authorList>
            <person name="Kim T."/>
        </authorList>
    </citation>
    <scope>NUCLEOTIDE SEQUENCE [LARGE SCALE GENOMIC DNA]</scope>
    <source>
        <strain evidence="10">TK-2024</strain>
        <tissue evidence="10">Old leaves</tissue>
    </source>
</reference>
<comment type="caution">
    <text evidence="10">The sequence shown here is derived from an EMBL/GenBank/DDBJ whole genome shotgun (WGS) entry which is preliminary data.</text>
</comment>
<dbReference type="Pfam" id="PF06749">
    <property type="entry name" value="DUF1218"/>
    <property type="match status" value="1"/>
</dbReference>
<protein>
    <submittedName>
        <fullName evidence="10">Uncharacterized protein</fullName>
    </submittedName>
</protein>
<evidence type="ECO:0000256" key="3">
    <source>
        <dbReference type="ARBA" id="ARBA00022729"/>
    </source>
</evidence>
<dbReference type="InterPro" id="IPR009606">
    <property type="entry name" value="DEAL/Modifying_wall_lignin1/2"/>
</dbReference>
<organism evidence="10 11">
    <name type="scientific">Hibiscus sabdariffa</name>
    <name type="common">roselle</name>
    <dbReference type="NCBI Taxonomy" id="183260"/>
    <lineage>
        <taxon>Eukaryota</taxon>
        <taxon>Viridiplantae</taxon>
        <taxon>Streptophyta</taxon>
        <taxon>Embryophyta</taxon>
        <taxon>Tracheophyta</taxon>
        <taxon>Spermatophyta</taxon>
        <taxon>Magnoliopsida</taxon>
        <taxon>eudicotyledons</taxon>
        <taxon>Gunneridae</taxon>
        <taxon>Pentapetalae</taxon>
        <taxon>rosids</taxon>
        <taxon>malvids</taxon>
        <taxon>Malvales</taxon>
        <taxon>Malvaceae</taxon>
        <taxon>Malvoideae</taxon>
        <taxon>Hibiscus</taxon>
    </lineage>
</organism>
<dbReference type="InterPro" id="IPR002156">
    <property type="entry name" value="RNaseH_domain"/>
</dbReference>
<evidence type="ECO:0000256" key="2">
    <source>
        <dbReference type="ARBA" id="ARBA00022692"/>
    </source>
</evidence>